<keyword evidence="2" id="KW-1185">Reference proteome</keyword>
<comment type="caution">
    <text evidence="1">The sequence shown here is derived from an EMBL/GenBank/DDBJ whole genome shotgun (WGS) entry which is preliminary data.</text>
</comment>
<dbReference type="Proteomes" id="UP001283361">
    <property type="component" value="Unassembled WGS sequence"/>
</dbReference>
<reference evidence="1" key="1">
    <citation type="journal article" date="2023" name="G3 (Bethesda)">
        <title>A reference genome for the long-term kleptoplast-retaining sea slug Elysia crispata morphotype clarki.</title>
        <authorList>
            <person name="Eastman K.E."/>
            <person name="Pendleton A.L."/>
            <person name="Shaikh M.A."/>
            <person name="Suttiyut T."/>
            <person name="Ogas R."/>
            <person name="Tomko P."/>
            <person name="Gavelis G."/>
            <person name="Widhalm J.R."/>
            <person name="Wisecaver J.H."/>
        </authorList>
    </citation>
    <scope>NUCLEOTIDE SEQUENCE</scope>
    <source>
        <strain evidence="1">ECLA1</strain>
    </source>
</reference>
<accession>A0AAE1DN70</accession>
<evidence type="ECO:0000313" key="1">
    <source>
        <dbReference type="EMBL" id="KAK3776759.1"/>
    </source>
</evidence>
<organism evidence="1 2">
    <name type="scientific">Elysia crispata</name>
    <name type="common">lettuce slug</name>
    <dbReference type="NCBI Taxonomy" id="231223"/>
    <lineage>
        <taxon>Eukaryota</taxon>
        <taxon>Metazoa</taxon>
        <taxon>Spiralia</taxon>
        <taxon>Lophotrochozoa</taxon>
        <taxon>Mollusca</taxon>
        <taxon>Gastropoda</taxon>
        <taxon>Heterobranchia</taxon>
        <taxon>Euthyneura</taxon>
        <taxon>Panpulmonata</taxon>
        <taxon>Sacoglossa</taxon>
        <taxon>Placobranchoidea</taxon>
        <taxon>Plakobranchidae</taxon>
        <taxon>Elysia</taxon>
    </lineage>
</organism>
<evidence type="ECO:0000313" key="2">
    <source>
        <dbReference type="Proteomes" id="UP001283361"/>
    </source>
</evidence>
<sequence length="63" mass="7308">MRKLRNLSVMDEPLRYGVAGRQNCGNNKSRQTAVARRRPDYITYVDLCRSLRFSICLETAVML</sequence>
<name>A0AAE1DN70_9GAST</name>
<dbReference type="AlphaFoldDB" id="A0AAE1DN70"/>
<gene>
    <name evidence="1" type="ORF">RRG08_058509</name>
</gene>
<proteinExistence type="predicted"/>
<dbReference type="EMBL" id="JAWDGP010003176">
    <property type="protein sequence ID" value="KAK3776759.1"/>
    <property type="molecule type" value="Genomic_DNA"/>
</dbReference>
<protein>
    <submittedName>
        <fullName evidence="1">Uncharacterized protein</fullName>
    </submittedName>
</protein>